<dbReference type="InterPro" id="IPR003807">
    <property type="entry name" value="DUF202"/>
</dbReference>
<evidence type="ECO:0000313" key="7">
    <source>
        <dbReference type="EMBL" id="SES14217.1"/>
    </source>
</evidence>
<dbReference type="EMBL" id="FOGQ01000009">
    <property type="protein sequence ID" value="SES14217.1"/>
    <property type="molecule type" value="Genomic_DNA"/>
</dbReference>
<feature type="transmembrane region" description="Helical" evidence="5">
    <location>
        <begin position="57"/>
        <end position="74"/>
    </location>
</feature>
<evidence type="ECO:0000256" key="4">
    <source>
        <dbReference type="ARBA" id="ARBA00023136"/>
    </source>
</evidence>
<keyword evidence="3 5" id="KW-1133">Transmembrane helix</keyword>
<dbReference type="GO" id="GO:0012505">
    <property type="term" value="C:endomembrane system"/>
    <property type="evidence" value="ECO:0007669"/>
    <property type="project" value="UniProtKB-SubCell"/>
</dbReference>
<evidence type="ECO:0000256" key="1">
    <source>
        <dbReference type="ARBA" id="ARBA00004127"/>
    </source>
</evidence>
<proteinExistence type="predicted"/>
<dbReference type="STRING" id="1121357.SAMN05661109_01986"/>
<organism evidence="7 8">
    <name type="scientific">Corynebacterium cystitidis DSM 20524</name>
    <dbReference type="NCBI Taxonomy" id="1121357"/>
    <lineage>
        <taxon>Bacteria</taxon>
        <taxon>Bacillati</taxon>
        <taxon>Actinomycetota</taxon>
        <taxon>Actinomycetes</taxon>
        <taxon>Mycobacteriales</taxon>
        <taxon>Corynebacteriaceae</taxon>
        <taxon>Corynebacterium</taxon>
    </lineage>
</organism>
<keyword evidence="2 5" id="KW-0812">Transmembrane</keyword>
<evidence type="ECO:0000256" key="3">
    <source>
        <dbReference type="ARBA" id="ARBA00022989"/>
    </source>
</evidence>
<sequence length="120" mass="13574">MRFAKEFPTRVKDSQIPITDLGLQPERTSLSWSRTSLAMLVCSATLLRWAWHYTAVVYLAIGLLMALALLIVLTQRRRYSVEAQGIQREFTEPNVFAVFTMTIAMVFLGAIGLYLIGVTF</sequence>
<feature type="transmembrane region" description="Helical" evidence="5">
    <location>
        <begin position="95"/>
        <end position="116"/>
    </location>
</feature>
<name>A0A1H9UYU8_9CORY</name>
<keyword evidence="4 5" id="KW-0472">Membrane</keyword>
<evidence type="ECO:0000313" key="8">
    <source>
        <dbReference type="Proteomes" id="UP000198929"/>
    </source>
</evidence>
<comment type="subcellular location">
    <subcellularLocation>
        <location evidence="1">Endomembrane system</location>
        <topology evidence="1">Multi-pass membrane protein</topology>
    </subcellularLocation>
</comment>
<dbReference type="Proteomes" id="UP000198929">
    <property type="component" value="Unassembled WGS sequence"/>
</dbReference>
<dbReference type="Pfam" id="PF02656">
    <property type="entry name" value="DUF202"/>
    <property type="match status" value="1"/>
</dbReference>
<reference evidence="8" key="1">
    <citation type="submission" date="2016-10" db="EMBL/GenBank/DDBJ databases">
        <authorList>
            <person name="Varghese N."/>
            <person name="Submissions S."/>
        </authorList>
    </citation>
    <scope>NUCLEOTIDE SEQUENCE [LARGE SCALE GENOMIC DNA]</scope>
    <source>
        <strain evidence="8">DSM 20524</strain>
    </source>
</reference>
<accession>A0A1H9UYU8</accession>
<evidence type="ECO:0000259" key="6">
    <source>
        <dbReference type="Pfam" id="PF02656"/>
    </source>
</evidence>
<feature type="domain" description="DUF202" evidence="6">
    <location>
        <begin position="22"/>
        <end position="81"/>
    </location>
</feature>
<dbReference type="AlphaFoldDB" id="A0A1H9UYU8"/>
<dbReference type="RefSeq" id="WP_231910093.1">
    <property type="nucleotide sequence ID" value="NZ_CP047199.1"/>
</dbReference>
<evidence type="ECO:0000256" key="5">
    <source>
        <dbReference type="SAM" id="Phobius"/>
    </source>
</evidence>
<protein>
    <submittedName>
        <fullName evidence="7">Uncharacterized membrane protein YidH, DUF202 family</fullName>
    </submittedName>
</protein>
<gene>
    <name evidence="7" type="ORF">SAMN05661109_01986</name>
</gene>
<evidence type="ECO:0000256" key="2">
    <source>
        <dbReference type="ARBA" id="ARBA00022692"/>
    </source>
</evidence>
<keyword evidence="8" id="KW-1185">Reference proteome</keyword>